<dbReference type="EMBL" id="JABAFA010000016">
    <property type="protein sequence ID" value="NMD99015.1"/>
    <property type="molecule type" value="Genomic_DNA"/>
</dbReference>
<feature type="transmembrane region" description="Helical" evidence="1">
    <location>
        <begin position="43"/>
        <end position="62"/>
    </location>
</feature>
<feature type="transmembrane region" description="Helical" evidence="1">
    <location>
        <begin position="69"/>
        <end position="89"/>
    </location>
</feature>
<feature type="transmembrane region" description="Helical" evidence="1">
    <location>
        <begin position="425"/>
        <end position="444"/>
    </location>
</feature>
<sequence length="445" mass="46204">MRRFDIRRRGRQQRAVLSGALAALPAGLMAALAAELAAEAGAYFPAVYALTLALCLAGTALLARRGLPLVLAPDLGTACWLIYLIVISHGVTLPLLYACLAAAAALVWLLLRCGAAGRALSAFPPCLRAALPLSLGLLLFLWGAEQGRLLLASPLHLVMLGDFADPLAYFTLLGLLALLGLRALRLPPLAAVLGAFLVTALLSLAEGFWIVPPAPFYLPEGLDRAAGLFLRAGEGEVAALTGAAAAFPWLVAVLLLTSWGTIAALFPRLGRGDGAASGGVSAASEKAGLRGVLAALVAVNVLAALAGVLPLMASRLSALAGREGARRPRAFACGACAIFALLLFAAPLARELVSFPAALALLALAAGLSLLRRARLPRLRLVEERAAVLSLVLIVPLTYDIALGLSLSLIAYVLLRQLARRPVPFATRGLAALFVLLAVFAAWIF</sequence>
<evidence type="ECO:0000256" key="1">
    <source>
        <dbReference type="SAM" id="Phobius"/>
    </source>
</evidence>
<feature type="transmembrane region" description="Helical" evidence="1">
    <location>
        <begin position="287"/>
        <end position="309"/>
    </location>
</feature>
<evidence type="ECO:0000313" key="2">
    <source>
        <dbReference type="EMBL" id="NMD99015.1"/>
    </source>
</evidence>
<feature type="transmembrane region" description="Helical" evidence="1">
    <location>
        <begin position="188"/>
        <end position="211"/>
    </location>
</feature>
<feature type="transmembrane region" description="Helical" evidence="1">
    <location>
        <begin position="246"/>
        <end position="266"/>
    </location>
</feature>
<keyword evidence="1" id="KW-1133">Transmembrane helix</keyword>
<reference evidence="2 3" key="1">
    <citation type="submission" date="2020-04" db="EMBL/GenBank/DDBJ databases">
        <authorList>
            <person name="Hitch T.C.A."/>
            <person name="Wylensek D."/>
            <person name="Clavel T."/>
        </authorList>
    </citation>
    <scope>NUCLEOTIDE SEQUENCE [LARGE SCALE GENOMIC DNA]</scope>
    <source>
        <strain evidence="2 3">PG-130-P53-12</strain>
    </source>
</reference>
<keyword evidence="1" id="KW-0472">Membrane</keyword>
<keyword evidence="3" id="KW-1185">Reference proteome</keyword>
<feature type="transmembrane region" description="Helical" evidence="1">
    <location>
        <begin position="95"/>
        <end position="114"/>
    </location>
</feature>
<organism evidence="2 3">
    <name type="scientific">Selenomonas bovis</name>
    <dbReference type="NCBI Taxonomy" id="416586"/>
    <lineage>
        <taxon>Bacteria</taxon>
        <taxon>Bacillati</taxon>
        <taxon>Bacillota</taxon>
        <taxon>Negativicutes</taxon>
        <taxon>Selenomonadales</taxon>
        <taxon>Selenomonadaceae</taxon>
        <taxon>Selenomonas</taxon>
    </lineage>
</organism>
<proteinExistence type="predicted"/>
<feature type="transmembrane region" description="Helical" evidence="1">
    <location>
        <begin position="126"/>
        <end position="143"/>
    </location>
</feature>
<feature type="transmembrane region" description="Helical" evidence="1">
    <location>
        <begin position="329"/>
        <end position="346"/>
    </location>
</feature>
<evidence type="ECO:0000313" key="3">
    <source>
        <dbReference type="Proteomes" id="UP000543804"/>
    </source>
</evidence>
<dbReference type="Proteomes" id="UP000543804">
    <property type="component" value="Unassembled WGS sequence"/>
</dbReference>
<protein>
    <submittedName>
        <fullName evidence="2">Uncharacterized protein</fullName>
    </submittedName>
</protein>
<accession>A0A848BAS5</accession>
<dbReference type="AlphaFoldDB" id="A0A848BAS5"/>
<keyword evidence="1" id="KW-0812">Transmembrane</keyword>
<name>A0A848BAS5_9FIRM</name>
<feature type="transmembrane region" description="Helical" evidence="1">
    <location>
        <begin position="353"/>
        <end position="371"/>
    </location>
</feature>
<gene>
    <name evidence="2" type="ORF">HF878_05910</name>
</gene>
<comment type="caution">
    <text evidence="2">The sequence shown here is derived from an EMBL/GenBank/DDBJ whole genome shotgun (WGS) entry which is preliminary data.</text>
</comment>
<feature type="transmembrane region" description="Helical" evidence="1">
    <location>
        <begin position="391"/>
        <end position="413"/>
    </location>
</feature>
<dbReference type="RefSeq" id="WP_170077472.1">
    <property type="nucleotide sequence ID" value="NZ_JABAFA010000016.1"/>
</dbReference>
<feature type="transmembrane region" description="Helical" evidence="1">
    <location>
        <begin position="163"/>
        <end position="181"/>
    </location>
</feature>